<organism evidence="4">
    <name type="scientific">Arundo donax</name>
    <name type="common">Giant reed</name>
    <name type="synonym">Donax arundinaceus</name>
    <dbReference type="NCBI Taxonomy" id="35708"/>
    <lineage>
        <taxon>Eukaryota</taxon>
        <taxon>Viridiplantae</taxon>
        <taxon>Streptophyta</taxon>
        <taxon>Embryophyta</taxon>
        <taxon>Tracheophyta</taxon>
        <taxon>Spermatophyta</taxon>
        <taxon>Magnoliopsida</taxon>
        <taxon>Liliopsida</taxon>
        <taxon>Poales</taxon>
        <taxon>Poaceae</taxon>
        <taxon>PACMAD clade</taxon>
        <taxon>Arundinoideae</taxon>
        <taxon>Arundineae</taxon>
        <taxon>Arundo</taxon>
    </lineage>
</organism>
<keyword evidence="2" id="KW-0806">Transcription termination</keyword>
<dbReference type="GO" id="GO:0006353">
    <property type="term" value="P:DNA-templated transcription termination"/>
    <property type="evidence" value="ECO:0007669"/>
    <property type="project" value="UniProtKB-KW"/>
</dbReference>
<evidence type="ECO:0000256" key="1">
    <source>
        <dbReference type="ARBA" id="ARBA00007692"/>
    </source>
</evidence>
<name>A0A0A8Y2N4_ARUDO</name>
<dbReference type="EMBL" id="GBRH01279868">
    <property type="protein sequence ID" value="JAD18027.1"/>
    <property type="molecule type" value="Transcribed_RNA"/>
</dbReference>
<comment type="similarity">
    <text evidence="1">Belongs to the mTERF family.</text>
</comment>
<dbReference type="PANTHER" id="PTHR13068:SF102">
    <property type="entry name" value="OS11G0246100 PROTEIN"/>
    <property type="match status" value="1"/>
</dbReference>
<reference evidence="4" key="1">
    <citation type="submission" date="2014-09" db="EMBL/GenBank/DDBJ databases">
        <authorList>
            <person name="Magalhaes I.L.F."/>
            <person name="Oliveira U."/>
            <person name="Santos F.R."/>
            <person name="Vidigal T.H.D.A."/>
            <person name="Brescovit A.D."/>
            <person name="Santos A.J."/>
        </authorList>
    </citation>
    <scope>NUCLEOTIDE SEQUENCE</scope>
    <source>
        <tissue evidence="4">Shoot tissue taken approximately 20 cm above the soil surface</tissue>
    </source>
</reference>
<dbReference type="AlphaFoldDB" id="A0A0A8Y2N4"/>
<reference evidence="4" key="2">
    <citation type="journal article" date="2015" name="Data Brief">
        <title>Shoot transcriptome of the giant reed, Arundo donax.</title>
        <authorList>
            <person name="Barrero R.A."/>
            <person name="Guerrero F.D."/>
            <person name="Moolhuijzen P."/>
            <person name="Goolsby J.A."/>
            <person name="Tidwell J."/>
            <person name="Bellgard S.E."/>
            <person name="Bellgard M.I."/>
        </authorList>
    </citation>
    <scope>NUCLEOTIDE SEQUENCE</scope>
    <source>
        <tissue evidence="4">Shoot tissue taken approximately 20 cm above the soil surface</tissue>
    </source>
</reference>
<keyword evidence="2" id="KW-0805">Transcription regulation</keyword>
<protein>
    <submittedName>
        <fullName evidence="4">Uncharacterized protein</fullName>
    </submittedName>
</protein>
<keyword evidence="2" id="KW-0804">Transcription</keyword>
<dbReference type="InterPro" id="IPR038538">
    <property type="entry name" value="MTERF_sf"/>
</dbReference>
<dbReference type="InterPro" id="IPR003690">
    <property type="entry name" value="MTERF"/>
</dbReference>
<dbReference type="SMART" id="SM00733">
    <property type="entry name" value="Mterf"/>
    <property type="match status" value="2"/>
</dbReference>
<dbReference type="Pfam" id="PF02536">
    <property type="entry name" value="mTERF"/>
    <property type="match status" value="1"/>
</dbReference>
<dbReference type="GO" id="GO:0003676">
    <property type="term" value="F:nucleic acid binding"/>
    <property type="evidence" value="ECO:0007669"/>
    <property type="project" value="InterPro"/>
</dbReference>
<evidence type="ECO:0000313" key="4">
    <source>
        <dbReference type="EMBL" id="JAD18027.1"/>
    </source>
</evidence>
<evidence type="ECO:0000256" key="3">
    <source>
        <dbReference type="ARBA" id="ARBA00022946"/>
    </source>
</evidence>
<accession>A0A0A8Y2N4</accession>
<evidence type="ECO:0000256" key="2">
    <source>
        <dbReference type="ARBA" id="ARBA00022472"/>
    </source>
</evidence>
<dbReference type="PANTHER" id="PTHR13068">
    <property type="entry name" value="CGI-12 PROTEIN-RELATED"/>
    <property type="match status" value="1"/>
</dbReference>
<dbReference type="FunFam" id="1.25.70.10:FF:000001">
    <property type="entry name" value="Mitochondrial transcription termination factor-like"/>
    <property type="match status" value="1"/>
</dbReference>
<proteinExistence type="inferred from homology"/>
<sequence>MNLEKVAKPNIALLRECGLSVRDIVKMALSSRLLTFNPERVKGFVRRADELGVPRGSAAFKCTVGIASCISEEKVAAKLEVVRNTLGCSTERLCSEVCKRPQILALSEEQLCRKIEFLVTEVGLQPEYILKRLVLLTFSLEKRLMPRHCVLKVLEAKGLMKEGLGFCPIILYGEDDFVARYIDCHKGTVPGLADAYAAARAGEITPKVNL</sequence>
<dbReference type="Gene3D" id="1.25.70.10">
    <property type="entry name" value="Transcription termination factor 3, mitochondrial"/>
    <property type="match status" value="1"/>
</dbReference>
<keyword evidence="3" id="KW-0809">Transit peptide</keyword>